<evidence type="ECO:0000313" key="3">
    <source>
        <dbReference type="EMBL" id="ASF46328.1"/>
    </source>
</evidence>
<dbReference type="InterPro" id="IPR016181">
    <property type="entry name" value="Acyl_CoA_acyltransferase"/>
</dbReference>
<evidence type="ECO:0000256" key="1">
    <source>
        <dbReference type="ARBA" id="ARBA00004924"/>
    </source>
</evidence>
<accession>A0A1Z4BYH0</accession>
<dbReference type="InterPro" id="IPR019432">
    <property type="entry name" value="Acyltransferase_MbtK/IucB-like"/>
</dbReference>
<dbReference type="Pfam" id="PF06276">
    <property type="entry name" value="FhuF"/>
    <property type="match status" value="1"/>
</dbReference>
<evidence type="ECO:0000259" key="2">
    <source>
        <dbReference type="SMART" id="SM01006"/>
    </source>
</evidence>
<dbReference type="PANTHER" id="PTHR34384:SF6">
    <property type="entry name" value="STAPHYLOFERRIN B SYNTHASE"/>
    <property type="match status" value="1"/>
</dbReference>
<protein>
    <submittedName>
        <fullName evidence="3">Transcriptional regulator</fullName>
    </submittedName>
</protein>
<dbReference type="EMBL" id="CP022129">
    <property type="protein sequence ID" value="ASF46328.1"/>
    <property type="molecule type" value="Genomic_DNA"/>
</dbReference>
<dbReference type="Gene3D" id="1.10.510.40">
    <property type="match status" value="1"/>
</dbReference>
<dbReference type="InterPro" id="IPR007310">
    <property type="entry name" value="Aerobactin_biosyn_IucA/IucC_N"/>
</dbReference>
<dbReference type="SUPFAM" id="SSF55729">
    <property type="entry name" value="Acyl-CoA N-acyltransferases (Nat)"/>
    <property type="match status" value="1"/>
</dbReference>
<dbReference type="GO" id="GO:0016881">
    <property type="term" value="F:acid-amino acid ligase activity"/>
    <property type="evidence" value="ECO:0007669"/>
    <property type="project" value="UniProtKB-ARBA"/>
</dbReference>
<dbReference type="GO" id="GO:0019290">
    <property type="term" value="P:siderophore biosynthetic process"/>
    <property type="evidence" value="ECO:0007669"/>
    <property type="project" value="InterPro"/>
</dbReference>
<dbReference type="InterPro" id="IPR022770">
    <property type="entry name" value="IucA/IucC-like_C"/>
</dbReference>
<dbReference type="GO" id="GO:0016746">
    <property type="term" value="F:acyltransferase activity"/>
    <property type="evidence" value="ECO:0007669"/>
    <property type="project" value="InterPro"/>
</dbReference>
<dbReference type="Gene3D" id="3.40.630.30">
    <property type="match status" value="1"/>
</dbReference>
<proteinExistence type="predicted"/>
<dbReference type="Gene3D" id="3.30.310.280">
    <property type="match status" value="1"/>
</dbReference>
<dbReference type="SMART" id="SM01006">
    <property type="entry name" value="AlcB"/>
    <property type="match status" value="1"/>
</dbReference>
<dbReference type="Pfam" id="PF13523">
    <property type="entry name" value="Acetyltransf_8"/>
    <property type="match status" value="1"/>
</dbReference>
<feature type="domain" description="Acyltransferase MbtK/IucB-like conserved" evidence="2">
    <location>
        <begin position="21"/>
        <end position="67"/>
    </location>
</feature>
<name>A0A1Z4BYH0_9GAMM</name>
<keyword evidence="4" id="KW-1185">Reference proteome</keyword>
<dbReference type="Proteomes" id="UP000197019">
    <property type="component" value="Chromosome"/>
</dbReference>
<evidence type="ECO:0000313" key="4">
    <source>
        <dbReference type="Proteomes" id="UP000197019"/>
    </source>
</evidence>
<dbReference type="AlphaFoldDB" id="A0A1Z4BYH0"/>
<dbReference type="RefSeq" id="WP_088619200.1">
    <property type="nucleotide sequence ID" value="NZ_CP022129.1"/>
</dbReference>
<dbReference type="Pfam" id="PF04183">
    <property type="entry name" value="IucA_IucC"/>
    <property type="match status" value="1"/>
</dbReference>
<dbReference type="InterPro" id="IPR037455">
    <property type="entry name" value="LucA/IucC-like"/>
</dbReference>
<organism evidence="3 4">
    <name type="scientific">Methylovulum psychrotolerans</name>
    <dbReference type="NCBI Taxonomy" id="1704499"/>
    <lineage>
        <taxon>Bacteria</taxon>
        <taxon>Pseudomonadati</taxon>
        <taxon>Pseudomonadota</taxon>
        <taxon>Gammaproteobacteria</taxon>
        <taxon>Methylococcales</taxon>
        <taxon>Methylococcaceae</taxon>
        <taxon>Methylovulum</taxon>
    </lineage>
</organism>
<sequence>MNPTPVCFQKHIPAIGSFSLRPLQIPDDMALIHRWVNLDYARYWGLQGMALAEVEAEYRNISTKAQVYLGFCNNAPAFLLECYDPRQYALDQHYAWQAGDAGMHILVAPAEQRVADFTWTVFTVIMAFIFDDRRVQRLVVEPDIRNADIHTLNKRAGFVYQKTINLPNKTAYLAFCTRNHYYAALAKASRQSPPQHSAAHLQADTWAQANTLLLIKAISELAHELVIVPEHQYQEGEWGYYRLPTDQAAVEYRFRAQLLSLEHWHIDPASLEKWAGGNLAALDALAFITENQASLGIAPALLPIYMEEITSTLYGSAYKLCKQSGKVAELVGADFQTLETAMMAGHPAFIANNGRIGFDAADYQAYAPEAATPVNLIWLAAHKSKVEFACSEDLTYEDLLVQELGAAALANFARILEQQGLVAADYYLLPVHPWQWYNKLVQLFAADLAAKHLLCLGYGDDAYLAQQSIRTFFNISQPHKRYVKTALSILNMGFMRGLSPYYMSTTPAINDCINGLISQDPYLSAKGFSILREVAAIGYRHSHYEAALRQDSPYKKMLAALWRDSPVPQLQAGQRLMTMAALLHTDGQGAALLPALIAASGLSTHAWLHAYLDCYLSPLLHCFYAYDLVFMPHGENLILVLENQVPIRAIMKDIAEEAAIMNPNVLLSDKVQRLAVDVPEELKLLSIFTDCFDLIFRYLAEILYVHNGFPEHQFWQLVAACILDYQAAHPELAEKFARHDLFAPEFIRSCLNRLQLRNNQQMVDLANPAQSLQFVGTLANPIAAFRPVSPKSTNREADTEACL</sequence>
<gene>
    <name evidence="3" type="ORF">CEK71_09695</name>
</gene>
<reference evidence="3 4" key="1">
    <citation type="submission" date="2017-06" db="EMBL/GenBank/DDBJ databases">
        <title>Genome Sequencing of the methanotroph Methylovulum psychrotolerants str. HV10-M2 isolated from a high-altitude environment.</title>
        <authorList>
            <person name="Mateos-Rivera A."/>
        </authorList>
    </citation>
    <scope>NUCLEOTIDE SEQUENCE [LARGE SCALE GENOMIC DNA]</scope>
    <source>
        <strain evidence="3 4">HV10_M2</strain>
    </source>
</reference>
<dbReference type="OrthoDB" id="495728at2"/>
<dbReference type="Gene3D" id="6.10.250.3370">
    <property type="match status" value="1"/>
</dbReference>
<dbReference type="KEGG" id="mpsy:CEK71_09695"/>
<dbReference type="PANTHER" id="PTHR34384">
    <property type="entry name" value="L-2,3-DIAMINOPROPANOATE--CITRATE LIGASE"/>
    <property type="match status" value="1"/>
</dbReference>
<comment type="pathway">
    <text evidence="1">Siderophore biosynthesis.</text>
</comment>